<protein>
    <submittedName>
        <fullName evidence="2">Uncharacterized protein</fullName>
    </submittedName>
</protein>
<sequence>MLGQKRGRGGERRENKKKKKKQHTEPHSVLVRGLLLAATGTQKSAAIF</sequence>
<reference evidence="2" key="1">
    <citation type="submission" date="2018-08" db="EMBL/GenBank/DDBJ databases">
        <title>HSV2 whole genome sequences from clinical isolates.</title>
        <authorList>
            <person name="Roychoudhury P."/>
            <person name="Greninger A.L."/>
            <person name="Jerome K.R."/>
            <person name="Johnston C."/>
            <person name="Wald A."/>
            <person name="Xie H."/>
        </authorList>
    </citation>
    <scope>NUCLEOTIDE SEQUENCE</scope>
    <source>
        <strain evidence="2">2005-42278</strain>
    </source>
</reference>
<name>A0A481TSZ8_HHV2</name>
<organismHost>
    <name type="scientific">Homo sapiens</name>
    <name type="common">Human</name>
    <dbReference type="NCBI Taxonomy" id="9606"/>
</organismHost>
<accession>A0A481TSZ8</accession>
<evidence type="ECO:0000313" key="2">
    <source>
        <dbReference type="EMBL" id="QBH83661.1"/>
    </source>
</evidence>
<proteinExistence type="predicted"/>
<feature type="region of interest" description="Disordered" evidence="1">
    <location>
        <begin position="1"/>
        <end position="28"/>
    </location>
</feature>
<organism evidence="2">
    <name type="scientific">Human herpesvirus 2</name>
    <name type="common">HHV-2</name>
    <name type="synonym">Human herpes simplex virus 2</name>
    <dbReference type="NCBI Taxonomy" id="10310"/>
    <lineage>
        <taxon>Viruses</taxon>
        <taxon>Duplodnaviria</taxon>
        <taxon>Heunggongvirae</taxon>
        <taxon>Peploviricota</taxon>
        <taxon>Herviviricetes</taxon>
        <taxon>Herpesvirales</taxon>
        <taxon>Orthoherpesviridae</taxon>
        <taxon>Alphaherpesvirinae</taxon>
        <taxon>Simplexvirus</taxon>
        <taxon>Simplexvirus humanalpha2</taxon>
    </lineage>
</organism>
<dbReference type="EMBL" id="MH790643">
    <property type="protein sequence ID" value="QBH83661.1"/>
    <property type="molecule type" value="Genomic_DNA"/>
</dbReference>
<evidence type="ECO:0000256" key="1">
    <source>
        <dbReference type="SAM" id="MobiDB-lite"/>
    </source>
</evidence>